<proteinExistence type="predicted"/>
<name>A0A4Z0LAB6_9FLAO</name>
<keyword evidence="2" id="KW-0378">Hydrolase</keyword>
<protein>
    <submittedName>
        <fullName evidence="2">Alpha/beta hydrolase</fullName>
    </submittedName>
</protein>
<keyword evidence="3" id="KW-1185">Reference proteome</keyword>
<dbReference type="AlphaFoldDB" id="A0A4Z0LAB6"/>
<dbReference type="GO" id="GO:0017171">
    <property type="term" value="F:serine hydrolase activity"/>
    <property type="evidence" value="ECO:0007669"/>
    <property type="project" value="TreeGrafter"/>
</dbReference>
<dbReference type="OrthoDB" id="2247630at2"/>
<evidence type="ECO:0000313" key="3">
    <source>
        <dbReference type="Proteomes" id="UP000297407"/>
    </source>
</evidence>
<dbReference type="SUPFAM" id="SSF53474">
    <property type="entry name" value="alpha/beta-Hydrolases"/>
    <property type="match status" value="1"/>
</dbReference>
<dbReference type="PANTHER" id="PTHR46331:SF2">
    <property type="entry name" value="VALACYCLOVIR HYDROLASE"/>
    <property type="match status" value="1"/>
</dbReference>
<evidence type="ECO:0000313" key="2">
    <source>
        <dbReference type="EMBL" id="TGD57998.1"/>
    </source>
</evidence>
<comment type="caution">
    <text evidence="2">The sequence shown here is derived from an EMBL/GenBank/DDBJ whole genome shotgun (WGS) entry which is preliminary data.</text>
</comment>
<dbReference type="InterPro" id="IPR000073">
    <property type="entry name" value="AB_hydrolase_1"/>
</dbReference>
<accession>A0A4Z0LAB6</accession>
<dbReference type="Pfam" id="PF00561">
    <property type="entry name" value="Abhydrolase_1"/>
    <property type="match status" value="1"/>
</dbReference>
<dbReference type="Gene3D" id="3.40.50.1820">
    <property type="entry name" value="alpha/beta hydrolase"/>
    <property type="match status" value="1"/>
</dbReference>
<dbReference type="RefSeq" id="WP_135526170.1">
    <property type="nucleotide sequence ID" value="NZ_SRLH01000004.1"/>
</dbReference>
<gene>
    <name evidence="2" type="ORF">E4635_08290</name>
</gene>
<dbReference type="Proteomes" id="UP000297407">
    <property type="component" value="Unassembled WGS sequence"/>
</dbReference>
<feature type="domain" description="AB hydrolase-1" evidence="1">
    <location>
        <begin position="27"/>
        <end position="144"/>
    </location>
</feature>
<dbReference type="EMBL" id="SRLH01000004">
    <property type="protein sequence ID" value="TGD57998.1"/>
    <property type="molecule type" value="Genomic_DNA"/>
</dbReference>
<sequence>MDNLNFSNGYSEVNGISMYYEMYGNGKPLVLIHGGGSTIQISFGKIIPQLAQSRQIIAMDLEAHGRTNSRSTPLAFEQDADDVAQLLHNLGIGKADFLGFSNGGNTVVEIALRHPQLIGKLILCSSLYKRSGTFPQFWEGFDHASFDQLPQPFKEEFLRVNNNPDALLNMFNKDVARMKAFQDWTDGQLASIQAPAYIINGTQDVATPEHAVAMYRLFPNGELTILPSNHGEYIGQMDPQAGESALPGMTIGLIERFLDK</sequence>
<dbReference type="PRINTS" id="PR00111">
    <property type="entry name" value="ABHYDROLASE"/>
</dbReference>
<dbReference type="PANTHER" id="PTHR46331">
    <property type="entry name" value="VALACYCLOVIR HYDROLASE"/>
    <property type="match status" value="1"/>
</dbReference>
<organism evidence="2 3">
    <name type="scientific">Flavobacterium humi</name>
    <dbReference type="NCBI Taxonomy" id="2562683"/>
    <lineage>
        <taxon>Bacteria</taxon>
        <taxon>Pseudomonadati</taxon>
        <taxon>Bacteroidota</taxon>
        <taxon>Flavobacteriia</taxon>
        <taxon>Flavobacteriales</taxon>
        <taxon>Flavobacteriaceae</taxon>
        <taxon>Flavobacterium</taxon>
    </lineage>
</organism>
<evidence type="ECO:0000259" key="1">
    <source>
        <dbReference type="Pfam" id="PF00561"/>
    </source>
</evidence>
<reference evidence="2 3" key="1">
    <citation type="submission" date="2019-04" db="EMBL/GenBank/DDBJ databases">
        <title>Flavobacterium sp. strain DS2-A Genome sequencing and assembly.</title>
        <authorList>
            <person name="Kim I."/>
        </authorList>
    </citation>
    <scope>NUCLEOTIDE SEQUENCE [LARGE SCALE GENOMIC DNA]</scope>
    <source>
        <strain evidence="2 3">DS2-A</strain>
    </source>
</reference>
<dbReference type="InterPro" id="IPR029058">
    <property type="entry name" value="AB_hydrolase_fold"/>
</dbReference>